<sequence>MSDLLTHVLSMYVLSTLAVWQIDWFNRRYVGITMLGAVIPDAAKGLLLTGPEFVVFGIRGSWYALQTIGSAVAFIFAGVLLFQADERPAIVGGLSLGVVTHMFLDLLVIRTDGTAPAYLYPLTWARLPSGDIYLSSDIWPSLIIIGITSIIWYVDRR</sequence>
<accession>G0LG66</accession>
<feature type="transmembrane region" description="Helical" evidence="1">
    <location>
        <begin position="29"/>
        <end position="50"/>
    </location>
</feature>
<feature type="transmembrane region" description="Helical" evidence="1">
    <location>
        <begin position="89"/>
        <end position="109"/>
    </location>
</feature>
<evidence type="ECO:0000256" key="1">
    <source>
        <dbReference type="SAM" id="Phobius"/>
    </source>
</evidence>
<dbReference type="GeneID" id="12445726"/>
<dbReference type="KEGG" id="hwc:Hqrw_1116"/>
<dbReference type="RefSeq" id="WP_011570383.1">
    <property type="nucleotide sequence ID" value="NC_017459.1"/>
</dbReference>
<evidence type="ECO:0000313" key="2">
    <source>
        <dbReference type="EMBL" id="CCC39086.1"/>
    </source>
</evidence>
<organism evidence="2 3">
    <name type="scientific">Haloquadratum walsbyi (strain DSM 16854 / JCM 12705 / C23)</name>
    <dbReference type="NCBI Taxonomy" id="768065"/>
    <lineage>
        <taxon>Archaea</taxon>
        <taxon>Methanobacteriati</taxon>
        <taxon>Methanobacteriota</taxon>
        <taxon>Stenosarchaea group</taxon>
        <taxon>Halobacteria</taxon>
        <taxon>Halobacteriales</taxon>
        <taxon>Haloferacaceae</taxon>
        <taxon>Haloquadratum</taxon>
    </lineage>
</organism>
<reference evidence="2 3" key="1">
    <citation type="journal article" date="2011" name="PLoS ONE">
        <title>Haloquadratum walsbyi: limited diversity in a global pond.</title>
        <authorList>
            <person name="Dyall-Smith M."/>
            <person name="Pfeiffer F."/>
            <person name="Klee K."/>
            <person name="Palm P."/>
            <person name="Gross K."/>
            <person name="Schuster S.C."/>
            <person name="Rampp M."/>
            <person name="Oesterhelt D."/>
        </authorList>
    </citation>
    <scope>NUCLEOTIDE SEQUENCE [LARGE SCALE GENOMIC DNA]</scope>
    <source>
        <strain evidence="3">DSM 16854 / JCM 12705 / C23</strain>
    </source>
</reference>
<dbReference type="AlphaFoldDB" id="G0LG66"/>
<keyword evidence="1" id="KW-0472">Membrane</keyword>
<keyword evidence="1" id="KW-1133">Transmembrane helix</keyword>
<dbReference type="HOGENOM" id="CLU_134822_0_0_2"/>
<keyword evidence="1" id="KW-0812">Transmembrane</keyword>
<feature type="transmembrane region" description="Helical" evidence="1">
    <location>
        <begin position="6"/>
        <end position="22"/>
    </location>
</feature>
<dbReference type="OrthoDB" id="241062at2157"/>
<feature type="transmembrane region" description="Helical" evidence="1">
    <location>
        <begin position="62"/>
        <end position="82"/>
    </location>
</feature>
<dbReference type="EMBL" id="FR746099">
    <property type="protein sequence ID" value="CCC39086.1"/>
    <property type="molecule type" value="Genomic_DNA"/>
</dbReference>
<name>G0LG66_HALWC</name>
<dbReference type="Proteomes" id="UP000007954">
    <property type="component" value="Chromosome"/>
</dbReference>
<protein>
    <submittedName>
        <fullName evidence="2">DUF457 family protein</fullName>
    </submittedName>
</protein>
<evidence type="ECO:0000313" key="3">
    <source>
        <dbReference type="Proteomes" id="UP000007954"/>
    </source>
</evidence>
<gene>
    <name evidence="2" type="ordered locus">Hqrw_1116</name>
</gene>
<proteinExistence type="predicted"/>
<feature type="transmembrane region" description="Helical" evidence="1">
    <location>
        <begin position="138"/>
        <end position="154"/>
    </location>
</feature>